<keyword evidence="1" id="KW-1133">Transmembrane helix</keyword>
<evidence type="ECO:0000256" key="1">
    <source>
        <dbReference type="SAM" id="Phobius"/>
    </source>
</evidence>
<evidence type="ECO:0000313" key="2">
    <source>
        <dbReference type="EMBL" id="MBD7942611.1"/>
    </source>
</evidence>
<comment type="caution">
    <text evidence="2">The sequence shown here is derived from an EMBL/GenBank/DDBJ whole genome shotgun (WGS) entry which is preliminary data.</text>
</comment>
<dbReference type="Proteomes" id="UP000640786">
    <property type="component" value="Unassembled WGS sequence"/>
</dbReference>
<accession>A0ABR8R4A1</accession>
<organism evidence="2 3">
    <name type="scientific">Psychrobacillus faecigallinarum</name>
    <dbReference type="NCBI Taxonomy" id="2762235"/>
    <lineage>
        <taxon>Bacteria</taxon>
        <taxon>Bacillati</taxon>
        <taxon>Bacillota</taxon>
        <taxon>Bacilli</taxon>
        <taxon>Bacillales</taxon>
        <taxon>Bacillaceae</taxon>
        <taxon>Psychrobacillus</taxon>
    </lineage>
</organism>
<feature type="transmembrane region" description="Helical" evidence="1">
    <location>
        <begin position="6"/>
        <end position="25"/>
    </location>
</feature>
<feature type="transmembrane region" description="Helical" evidence="1">
    <location>
        <begin position="83"/>
        <end position="105"/>
    </location>
</feature>
<dbReference type="RefSeq" id="WP_144538132.1">
    <property type="nucleotide sequence ID" value="NZ_JACSQO010000001.1"/>
</dbReference>
<evidence type="ECO:0000313" key="3">
    <source>
        <dbReference type="Proteomes" id="UP000640786"/>
    </source>
</evidence>
<keyword evidence="3" id="KW-1185">Reference proteome</keyword>
<sequence length="108" mass="12137">MKNLYVIVATLLVETALIWGVSILLNWKMVDIIFLGGLALFGLIWFFQLNSNRQSNAENAHLKGWNGQNGGAITPFQFKSSPVIIGLLLFIVVSFCVTAFTYYPYFID</sequence>
<reference evidence="2 3" key="1">
    <citation type="submission" date="2020-08" db="EMBL/GenBank/DDBJ databases">
        <title>A Genomic Blueprint of the Chicken Gut Microbiome.</title>
        <authorList>
            <person name="Gilroy R."/>
            <person name="Ravi A."/>
            <person name="Getino M."/>
            <person name="Pursley I."/>
            <person name="Horton D.L."/>
            <person name="Alikhan N.-F."/>
            <person name="Baker D."/>
            <person name="Gharbi K."/>
            <person name="Hall N."/>
            <person name="Watson M."/>
            <person name="Adriaenssens E.M."/>
            <person name="Foster-Nyarko E."/>
            <person name="Jarju S."/>
            <person name="Secka A."/>
            <person name="Antonio M."/>
            <person name="Oren A."/>
            <person name="Chaudhuri R."/>
            <person name="La Ragione R.M."/>
            <person name="Hildebrand F."/>
            <person name="Pallen M.J."/>
        </authorList>
    </citation>
    <scope>NUCLEOTIDE SEQUENCE [LARGE SCALE GENOMIC DNA]</scope>
    <source>
        <strain evidence="2 3">Sa2BUA9</strain>
    </source>
</reference>
<evidence type="ECO:0008006" key="4">
    <source>
        <dbReference type="Google" id="ProtNLM"/>
    </source>
</evidence>
<keyword evidence="1" id="KW-0812">Transmembrane</keyword>
<feature type="transmembrane region" description="Helical" evidence="1">
    <location>
        <begin position="32"/>
        <end position="49"/>
    </location>
</feature>
<name>A0ABR8R4A1_9BACI</name>
<keyword evidence="1" id="KW-0472">Membrane</keyword>
<protein>
    <recommendedName>
        <fullName evidence="4">DUF3899 domain-containing protein</fullName>
    </recommendedName>
</protein>
<gene>
    <name evidence="2" type="ORF">H9650_00675</name>
</gene>
<dbReference type="EMBL" id="JACSQO010000001">
    <property type="protein sequence ID" value="MBD7942611.1"/>
    <property type="molecule type" value="Genomic_DNA"/>
</dbReference>
<proteinExistence type="predicted"/>